<evidence type="ECO:0000256" key="7">
    <source>
        <dbReference type="ARBA" id="ARBA00022989"/>
    </source>
</evidence>
<accession>A0ABN6Z8K1</accession>
<dbReference type="PIRSF" id="PIRSF006603">
    <property type="entry name" value="DinF"/>
    <property type="match status" value="1"/>
</dbReference>
<dbReference type="InterPro" id="IPR048279">
    <property type="entry name" value="MdtK-like"/>
</dbReference>
<sequence>MSSPLKSEPIHRLLLKYCIPAIISMMTVSLYNTVDRIFIGHIPEIGNIALTSLGTVLPFITLILASELLITYGVIANLSLKLGEKKEAEAQNFLNQVPVLGLLISLLLIFIFTTFKAPLLTLFGATKTTLPLATQYLDIMILGIPFYIIGFSLMASIRSEGNPKRAALILIASCLINVILDPIFIFTFDLGIAGAAIATVISYLFVFAYVFYYYTRGASNLKLKPSLFKPRRTYIIPILIFGLSTSLVQIMTALVQILFNRSLAHYGTPLSIGAFTTITTITNLALMPAIGINQGCVPIIGYNYGQRRFDRVKSTFILGTLASTVIFMVGYILIQLIPEHLVRFFNSDEMLLTQTVSGLKYYLFTLPLCALATTAPNLFQAIGQSRISIGLVVLRQLILLVPLIIFLPTFFGLTGVWIAQPITDLIISLLAFYLVKREFKHY</sequence>
<keyword evidence="5" id="KW-1003">Cell membrane</keyword>
<evidence type="ECO:0000256" key="5">
    <source>
        <dbReference type="ARBA" id="ARBA00022475"/>
    </source>
</evidence>
<keyword evidence="8 10" id="KW-0472">Membrane</keyword>
<dbReference type="NCBIfam" id="TIGR00797">
    <property type="entry name" value="matE"/>
    <property type="match status" value="1"/>
</dbReference>
<evidence type="ECO:0000256" key="8">
    <source>
        <dbReference type="ARBA" id="ARBA00023136"/>
    </source>
</evidence>
<proteinExistence type="inferred from homology"/>
<feature type="transmembrane region" description="Helical" evidence="10">
    <location>
        <begin position="92"/>
        <end position="115"/>
    </location>
</feature>
<protein>
    <recommendedName>
        <fullName evidence="3">Multidrug export protein MepA</fullName>
    </recommendedName>
</protein>
<feature type="transmembrane region" description="Helical" evidence="10">
    <location>
        <begin position="417"/>
        <end position="435"/>
    </location>
</feature>
<gene>
    <name evidence="11" type="ORF">T23_02830</name>
</gene>
<dbReference type="EMBL" id="AP028127">
    <property type="protein sequence ID" value="BEH90181.1"/>
    <property type="molecule type" value="Genomic_DNA"/>
</dbReference>
<organism evidence="11 12">
    <name type="scientific">Turicibacter faecis</name>
    <dbReference type="NCBI Taxonomy" id="2963365"/>
    <lineage>
        <taxon>Bacteria</taxon>
        <taxon>Bacillati</taxon>
        <taxon>Bacillota</taxon>
        <taxon>Erysipelotrichia</taxon>
        <taxon>Erysipelotrichales</taxon>
        <taxon>Turicibacteraceae</taxon>
        <taxon>Turicibacter</taxon>
    </lineage>
</organism>
<feature type="transmembrane region" description="Helical" evidence="10">
    <location>
        <begin position="192"/>
        <end position="214"/>
    </location>
</feature>
<dbReference type="Pfam" id="PF01554">
    <property type="entry name" value="MatE"/>
    <property type="match status" value="2"/>
</dbReference>
<dbReference type="PANTHER" id="PTHR43823:SF3">
    <property type="entry name" value="MULTIDRUG EXPORT PROTEIN MEPA"/>
    <property type="match status" value="1"/>
</dbReference>
<keyword evidence="9" id="KW-0046">Antibiotic resistance</keyword>
<comment type="subcellular location">
    <subcellularLocation>
        <location evidence="1">Cell membrane</location>
        <topology evidence="1">Multi-pass membrane protein</topology>
    </subcellularLocation>
</comment>
<name>A0ABN6Z8K1_9FIRM</name>
<evidence type="ECO:0000256" key="10">
    <source>
        <dbReference type="SAM" id="Phobius"/>
    </source>
</evidence>
<evidence type="ECO:0000256" key="9">
    <source>
        <dbReference type="ARBA" id="ARBA00023251"/>
    </source>
</evidence>
<comment type="similarity">
    <text evidence="2">Belongs to the multi antimicrobial extrusion (MATE) (TC 2.A.66.1) family. MepA subfamily.</text>
</comment>
<evidence type="ECO:0000256" key="6">
    <source>
        <dbReference type="ARBA" id="ARBA00022692"/>
    </source>
</evidence>
<feature type="transmembrane region" description="Helical" evidence="10">
    <location>
        <begin position="316"/>
        <end position="338"/>
    </location>
</feature>
<evidence type="ECO:0000256" key="3">
    <source>
        <dbReference type="ARBA" id="ARBA00022106"/>
    </source>
</evidence>
<evidence type="ECO:0000256" key="2">
    <source>
        <dbReference type="ARBA" id="ARBA00008417"/>
    </source>
</evidence>
<dbReference type="InterPro" id="IPR002528">
    <property type="entry name" value="MATE_fam"/>
</dbReference>
<keyword evidence="4" id="KW-0813">Transport</keyword>
<keyword evidence="12" id="KW-1185">Reference proteome</keyword>
<reference evidence="11" key="1">
    <citation type="journal article" date="2024" name="Int. J. Syst. Evol. Microbiol.">
        <title>Turicibacter faecis sp. nov., isolated from faeces of heart failure mouse model.</title>
        <authorList>
            <person name="Imamura Y."/>
            <person name="Motooka D."/>
            <person name="Nakajima Y."/>
            <person name="Ito S."/>
            <person name="Kitakaze M."/>
            <person name="Iida T."/>
            <person name="Nakamura S."/>
        </authorList>
    </citation>
    <scope>NUCLEOTIDE SEQUENCE</scope>
    <source>
        <strain evidence="11">TC023</strain>
    </source>
</reference>
<feature type="transmembrane region" description="Helical" evidence="10">
    <location>
        <begin position="391"/>
        <end position="411"/>
    </location>
</feature>
<keyword evidence="7 10" id="KW-1133">Transmembrane helix</keyword>
<feature type="transmembrane region" description="Helical" evidence="10">
    <location>
        <begin position="167"/>
        <end position="186"/>
    </location>
</feature>
<evidence type="ECO:0000313" key="11">
    <source>
        <dbReference type="EMBL" id="BEH90181.1"/>
    </source>
</evidence>
<feature type="transmembrane region" description="Helical" evidence="10">
    <location>
        <begin position="12"/>
        <end position="31"/>
    </location>
</feature>
<evidence type="ECO:0000256" key="1">
    <source>
        <dbReference type="ARBA" id="ARBA00004651"/>
    </source>
</evidence>
<dbReference type="Proteomes" id="UP001432099">
    <property type="component" value="Chromosome"/>
</dbReference>
<evidence type="ECO:0000313" key="12">
    <source>
        <dbReference type="Proteomes" id="UP001432099"/>
    </source>
</evidence>
<feature type="transmembrane region" description="Helical" evidence="10">
    <location>
        <begin position="358"/>
        <end position="379"/>
    </location>
</feature>
<feature type="transmembrane region" description="Helical" evidence="10">
    <location>
        <begin position="271"/>
        <end position="304"/>
    </location>
</feature>
<dbReference type="CDD" id="cd13143">
    <property type="entry name" value="MATE_MepA_like"/>
    <property type="match status" value="1"/>
</dbReference>
<dbReference type="InterPro" id="IPR045070">
    <property type="entry name" value="MATE_MepA-like"/>
</dbReference>
<keyword evidence="6 10" id="KW-0812">Transmembrane</keyword>
<feature type="transmembrane region" description="Helical" evidence="10">
    <location>
        <begin position="135"/>
        <end position="155"/>
    </location>
</feature>
<dbReference type="RefSeq" id="WP_161831832.1">
    <property type="nucleotide sequence ID" value="NZ_AP028127.1"/>
</dbReference>
<dbReference type="PANTHER" id="PTHR43823">
    <property type="entry name" value="SPORULATION PROTEIN YKVU"/>
    <property type="match status" value="1"/>
</dbReference>
<dbReference type="InterPro" id="IPR051327">
    <property type="entry name" value="MATE_MepA_subfamily"/>
</dbReference>
<feature type="transmembrane region" description="Helical" evidence="10">
    <location>
        <begin position="234"/>
        <end position="259"/>
    </location>
</feature>
<feature type="transmembrane region" description="Helical" evidence="10">
    <location>
        <begin position="56"/>
        <end position="80"/>
    </location>
</feature>
<evidence type="ECO:0000256" key="4">
    <source>
        <dbReference type="ARBA" id="ARBA00022448"/>
    </source>
</evidence>